<evidence type="ECO:0000313" key="1">
    <source>
        <dbReference type="EMBL" id="AHD05860.1"/>
    </source>
</evidence>
<dbReference type="InterPro" id="IPR036188">
    <property type="entry name" value="FAD/NAD-bd_sf"/>
</dbReference>
<organism evidence="1 2">
    <name type="scientific">Paenibacillus larvae subsp. larvae DSM 25430</name>
    <dbReference type="NCBI Taxonomy" id="697284"/>
    <lineage>
        <taxon>Bacteria</taxon>
        <taxon>Bacillati</taxon>
        <taxon>Bacillota</taxon>
        <taxon>Bacilli</taxon>
        <taxon>Bacillales</taxon>
        <taxon>Paenibacillaceae</taxon>
        <taxon>Paenibacillus</taxon>
    </lineage>
</organism>
<gene>
    <name evidence="1" type="ORF">ERIC2_c20700</name>
</gene>
<protein>
    <recommendedName>
        <fullName evidence="3">Thioredoxin reductase</fullName>
    </recommendedName>
</protein>
<dbReference type="Proteomes" id="UP000029431">
    <property type="component" value="Chromosome"/>
</dbReference>
<dbReference type="Gene3D" id="3.50.50.60">
    <property type="entry name" value="FAD/NAD(P)-binding domain"/>
    <property type="match status" value="1"/>
</dbReference>
<proteinExistence type="predicted"/>
<dbReference type="eggNOG" id="COG0492">
    <property type="taxonomic scope" value="Bacteria"/>
</dbReference>
<dbReference type="AlphaFoldDB" id="V9W842"/>
<reference evidence="1 2" key="1">
    <citation type="journal article" date="2014" name="PLoS ONE">
        <title>How to Kill the Honey Bee Larva: Genomic Potential and Virulence Mechanisms of Paenibacillus larvae.</title>
        <authorList>
            <person name="Djukic M."/>
            <person name="Brzuszkiewicz E."/>
            <person name="Funfhaus A."/>
            <person name="Voss J."/>
            <person name="Gollnow K."/>
            <person name="Poppinga L."/>
            <person name="Liesegang H."/>
            <person name="Garcia-Gonzalez E."/>
            <person name="Genersch E."/>
            <person name="Daniel R."/>
        </authorList>
    </citation>
    <scope>NUCLEOTIDE SEQUENCE [LARGE SCALE GENOMIC DNA]</scope>
    <source>
        <strain evidence="1 2">DSM 25430</strain>
    </source>
</reference>
<dbReference type="SUPFAM" id="SSF51905">
    <property type="entry name" value="FAD/NAD(P)-binding domain"/>
    <property type="match status" value="1"/>
</dbReference>
<accession>V9W842</accession>
<name>V9W842_9BACL</name>
<dbReference type="PATRIC" id="fig|697284.3.peg.1996"/>
<dbReference type="EMBL" id="CP003355">
    <property type="protein sequence ID" value="AHD05860.1"/>
    <property type="molecule type" value="Genomic_DNA"/>
</dbReference>
<sequence length="70" mass="7465">MESIGLSLNEEERFDMFDIAVIEAGPAGGSAALFAAKAGKKTLLLDSGTSMTKRAWMENHYGIAEVSDLT</sequence>
<dbReference type="HOGENOM" id="CLU_2754055_0_0_9"/>
<dbReference type="KEGG" id="plv:ERIC2_c20700"/>
<evidence type="ECO:0008006" key="3">
    <source>
        <dbReference type="Google" id="ProtNLM"/>
    </source>
</evidence>
<keyword evidence="2" id="KW-1185">Reference proteome</keyword>
<evidence type="ECO:0000313" key="2">
    <source>
        <dbReference type="Proteomes" id="UP000029431"/>
    </source>
</evidence>